<organism evidence="1 2">
    <name type="scientific">Coprinopsis marcescibilis</name>
    <name type="common">Agaric fungus</name>
    <name type="synonym">Psathyrella marcescibilis</name>
    <dbReference type="NCBI Taxonomy" id="230819"/>
    <lineage>
        <taxon>Eukaryota</taxon>
        <taxon>Fungi</taxon>
        <taxon>Dikarya</taxon>
        <taxon>Basidiomycota</taxon>
        <taxon>Agaricomycotina</taxon>
        <taxon>Agaricomycetes</taxon>
        <taxon>Agaricomycetidae</taxon>
        <taxon>Agaricales</taxon>
        <taxon>Agaricineae</taxon>
        <taxon>Psathyrellaceae</taxon>
        <taxon>Coprinopsis</taxon>
    </lineage>
</organism>
<gene>
    <name evidence="1" type="ORF">FA15DRAFT_658094</name>
</gene>
<dbReference type="Proteomes" id="UP000307440">
    <property type="component" value="Unassembled WGS sequence"/>
</dbReference>
<evidence type="ECO:0000313" key="1">
    <source>
        <dbReference type="EMBL" id="TFK21696.1"/>
    </source>
</evidence>
<accession>A0A5C3KNA2</accession>
<keyword evidence="2" id="KW-1185">Reference proteome</keyword>
<protein>
    <submittedName>
        <fullName evidence="1">Uncharacterized protein</fullName>
    </submittedName>
</protein>
<dbReference type="EMBL" id="ML210260">
    <property type="protein sequence ID" value="TFK21696.1"/>
    <property type="molecule type" value="Genomic_DNA"/>
</dbReference>
<proteinExistence type="predicted"/>
<reference evidence="1 2" key="1">
    <citation type="journal article" date="2019" name="Nat. Ecol. Evol.">
        <title>Megaphylogeny resolves global patterns of mushroom evolution.</title>
        <authorList>
            <person name="Varga T."/>
            <person name="Krizsan K."/>
            <person name="Foldi C."/>
            <person name="Dima B."/>
            <person name="Sanchez-Garcia M."/>
            <person name="Sanchez-Ramirez S."/>
            <person name="Szollosi G.J."/>
            <person name="Szarkandi J.G."/>
            <person name="Papp V."/>
            <person name="Albert L."/>
            <person name="Andreopoulos W."/>
            <person name="Angelini C."/>
            <person name="Antonin V."/>
            <person name="Barry K.W."/>
            <person name="Bougher N.L."/>
            <person name="Buchanan P."/>
            <person name="Buyck B."/>
            <person name="Bense V."/>
            <person name="Catcheside P."/>
            <person name="Chovatia M."/>
            <person name="Cooper J."/>
            <person name="Damon W."/>
            <person name="Desjardin D."/>
            <person name="Finy P."/>
            <person name="Geml J."/>
            <person name="Haridas S."/>
            <person name="Hughes K."/>
            <person name="Justo A."/>
            <person name="Karasinski D."/>
            <person name="Kautmanova I."/>
            <person name="Kiss B."/>
            <person name="Kocsube S."/>
            <person name="Kotiranta H."/>
            <person name="LaButti K.M."/>
            <person name="Lechner B.E."/>
            <person name="Liimatainen K."/>
            <person name="Lipzen A."/>
            <person name="Lukacs Z."/>
            <person name="Mihaltcheva S."/>
            <person name="Morgado L.N."/>
            <person name="Niskanen T."/>
            <person name="Noordeloos M.E."/>
            <person name="Ohm R.A."/>
            <person name="Ortiz-Santana B."/>
            <person name="Ovrebo C."/>
            <person name="Racz N."/>
            <person name="Riley R."/>
            <person name="Savchenko A."/>
            <person name="Shiryaev A."/>
            <person name="Soop K."/>
            <person name="Spirin V."/>
            <person name="Szebenyi C."/>
            <person name="Tomsovsky M."/>
            <person name="Tulloss R.E."/>
            <person name="Uehling J."/>
            <person name="Grigoriev I.V."/>
            <person name="Vagvolgyi C."/>
            <person name="Papp T."/>
            <person name="Martin F.M."/>
            <person name="Miettinen O."/>
            <person name="Hibbett D.S."/>
            <person name="Nagy L.G."/>
        </authorList>
    </citation>
    <scope>NUCLEOTIDE SEQUENCE [LARGE SCALE GENOMIC DNA]</scope>
    <source>
        <strain evidence="1 2">CBS 121175</strain>
    </source>
</reference>
<evidence type="ECO:0000313" key="2">
    <source>
        <dbReference type="Proteomes" id="UP000307440"/>
    </source>
</evidence>
<sequence length="213" mass="23171">MCLNITLGRRLLFKVNSTRTIVSLETRGDINQTQHIGRKSTRLPNDAVMISFDASSSLGTTPIEPRAWKVLLREEVPHERKILRVALTSIGVLETQKATGVILAIEVPALPVLEYDSGKREAVKYNSQGFAIPAITGHIILALKSQWLPAMDSEEVVECLKCPILVDGVISARESSSLVLGLTAVQTSVGEVEGSIIAEMEDALLEEITKLEA</sequence>
<dbReference type="AlphaFoldDB" id="A0A5C3KNA2"/>
<name>A0A5C3KNA2_COPMA</name>